<comment type="caution">
    <text evidence="1">The sequence shown here is derived from an EMBL/GenBank/DDBJ whole genome shotgun (WGS) entry which is preliminary data.</text>
</comment>
<dbReference type="EMBL" id="MU267717">
    <property type="protein sequence ID" value="KAH7910341.1"/>
    <property type="molecule type" value="Genomic_DNA"/>
</dbReference>
<name>A0ACB8AA29_9AGAM</name>
<proteinExistence type="predicted"/>
<organism evidence="1 2">
    <name type="scientific">Hygrophoropsis aurantiaca</name>
    <dbReference type="NCBI Taxonomy" id="72124"/>
    <lineage>
        <taxon>Eukaryota</taxon>
        <taxon>Fungi</taxon>
        <taxon>Dikarya</taxon>
        <taxon>Basidiomycota</taxon>
        <taxon>Agaricomycotina</taxon>
        <taxon>Agaricomycetes</taxon>
        <taxon>Agaricomycetidae</taxon>
        <taxon>Boletales</taxon>
        <taxon>Coniophorineae</taxon>
        <taxon>Hygrophoropsidaceae</taxon>
        <taxon>Hygrophoropsis</taxon>
    </lineage>
</organism>
<protein>
    <submittedName>
        <fullName evidence="1">Uncharacterized protein</fullName>
    </submittedName>
</protein>
<keyword evidence="2" id="KW-1185">Reference proteome</keyword>
<gene>
    <name evidence="1" type="ORF">BJ138DRAFT_1153113</name>
</gene>
<evidence type="ECO:0000313" key="2">
    <source>
        <dbReference type="Proteomes" id="UP000790377"/>
    </source>
</evidence>
<reference evidence="1" key="1">
    <citation type="journal article" date="2021" name="New Phytol.">
        <title>Evolutionary innovations through gain and loss of genes in the ectomycorrhizal Boletales.</title>
        <authorList>
            <person name="Wu G."/>
            <person name="Miyauchi S."/>
            <person name="Morin E."/>
            <person name="Kuo A."/>
            <person name="Drula E."/>
            <person name="Varga T."/>
            <person name="Kohler A."/>
            <person name="Feng B."/>
            <person name="Cao Y."/>
            <person name="Lipzen A."/>
            <person name="Daum C."/>
            <person name="Hundley H."/>
            <person name="Pangilinan J."/>
            <person name="Johnson J."/>
            <person name="Barry K."/>
            <person name="LaButti K."/>
            <person name="Ng V."/>
            <person name="Ahrendt S."/>
            <person name="Min B."/>
            <person name="Choi I.G."/>
            <person name="Park H."/>
            <person name="Plett J.M."/>
            <person name="Magnuson J."/>
            <person name="Spatafora J.W."/>
            <person name="Nagy L.G."/>
            <person name="Henrissat B."/>
            <person name="Grigoriev I.V."/>
            <person name="Yang Z.L."/>
            <person name="Xu J."/>
            <person name="Martin F.M."/>
        </authorList>
    </citation>
    <scope>NUCLEOTIDE SEQUENCE</scope>
    <source>
        <strain evidence="1">ATCC 28755</strain>
    </source>
</reference>
<accession>A0ACB8AA29</accession>
<evidence type="ECO:0000313" key="1">
    <source>
        <dbReference type="EMBL" id="KAH7910341.1"/>
    </source>
</evidence>
<sequence>MSLTSPSPRPLSLNTATFDAPSTPVNTAPSRNATKAKRRQSSIAYFSSAHDSNGIYTRGTTSVPTTPGALSVANSNAPGAGDKERKRMSMSVYEGRNAWVGQGPSEKEWGRKWGRGVELDHEDEREQRKATEQEAKRESTSSDGLVPRAPLTITEKHADLLHFIAQKEAKCLELRSLLTMHEAELAQLKRQWERIINRGFAREQEGNAHGYAAALDLPGSNKVASPSTRVSVGGGTNGQGPAMLDGLKDGVHEVGRLIVAGLSDLSSSPLPASPSPNGTRTTVSSVPRTPISIITRTPSSSITRTPSSSVTRTSSSSFARTSLSGSSASSIWEETESGMDGNADAKEKDTNADLTSASTTGGQTSLADIPSTSRACRRRSRDCSKLASPLEAQSRSLAHQSSRHAAAPSVSRSTSIDIGEASPLSDLSNKSLDLDPPSTSSHSSAANKTQRISAKSANAPAFPPPSSMPGLGSLAIPLPSASSWVDSVGKKWGEIQRGETFTKNQKRASVLFADMSQSLAAALAPPSPSPVISSCPGANSGAPSTPSASASWLDDDDDGGEETIRASIMIPSKAAPASTPTTNKSAPTGTTSVDKLATTTNKSDDAEDDDEDWNW</sequence>
<dbReference type="Proteomes" id="UP000790377">
    <property type="component" value="Unassembled WGS sequence"/>
</dbReference>